<gene>
    <name evidence="2" type="ORF">FHX49_002003</name>
</gene>
<keyword evidence="1" id="KW-0812">Transmembrane</keyword>
<sequence>MSEYQGNTEQHARSANRKLQVGLIAAIIVATVTLIGIGIVASGAWFTAQQQIEGNTIAAATSELIADGQPAGSVVKVAGLPIMSVEAATVDGDAGGAAEVELGVRNLGSNAVDWVVRMSAPTVLSSDDATVLDSGPVSVAYYDSIDSAWKSVSLQDFFADPPVVDLSGVDLAAGDQATFMLRFFASDSAGDEYENASITFTAENVAVEG</sequence>
<organism evidence="2 3">
    <name type="scientific">Microbacterium endophyticum</name>
    <dbReference type="NCBI Taxonomy" id="1526412"/>
    <lineage>
        <taxon>Bacteria</taxon>
        <taxon>Bacillati</taxon>
        <taxon>Actinomycetota</taxon>
        <taxon>Actinomycetes</taxon>
        <taxon>Micrococcales</taxon>
        <taxon>Microbacteriaceae</taxon>
        <taxon>Microbacterium</taxon>
    </lineage>
</organism>
<feature type="transmembrane region" description="Helical" evidence="1">
    <location>
        <begin position="21"/>
        <end position="46"/>
    </location>
</feature>
<comment type="caution">
    <text evidence="2">The sequence shown here is derived from an EMBL/GenBank/DDBJ whole genome shotgun (WGS) entry which is preliminary data.</text>
</comment>
<accession>A0A7W4V567</accession>
<evidence type="ECO:0000256" key="1">
    <source>
        <dbReference type="SAM" id="Phobius"/>
    </source>
</evidence>
<dbReference type="AlphaFoldDB" id="A0A7W4V567"/>
<reference evidence="2 3" key="1">
    <citation type="submission" date="2020-08" db="EMBL/GenBank/DDBJ databases">
        <title>Sequencing the genomes of 1000 actinobacteria strains.</title>
        <authorList>
            <person name="Klenk H.-P."/>
        </authorList>
    </citation>
    <scope>NUCLEOTIDE SEQUENCE [LARGE SCALE GENOMIC DNA]</scope>
    <source>
        <strain evidence="2 3">DSM 27099</strain>
    </source>
</reference>
<dbReference type="EMBL" id="JACHWQ010000006">
    <property type="protein sequence ID" value="MBB2976428.1"/>
    <property type="molecule type" value="Genomic_DNA"/>
</dbReference>
<keyword evidence="1" id="KW-1133">Transmembrane helix</keyword>
<evidence type="ECO:0000313" key="2">
    <source>
        <dbReference type="EMBL" id="MBB2976428.1"/>
    </source>
</evidence>
<keyword evidence="1" id="KW-0472">Membrane</keyword>
<dbReference type="Proteomes" id="UP000529310">
    <property type="component" value="Unassembled WGS sequence"/>
</dbReference>
<dbReference type="RefSeq" id="WP_165140384.1">
    <property type="nucleotide sequence ID" value="NZ_CP049255.1"/>
</dbReference>
<proteinExistence type="predicted"/>
<protein>
    <submittedName>
        <fullName evidence="2">Uncharacterized protein</fullName>
    </submittedName>
</protein>
<keyword evidence="3" id="KW-1185">Reference proteome</keyword>
<name>A0A7W4V567_9MICO</name>
<evidence type="ECO:0000313" key="3">
    <source>
        <dbReference type="Proteomes" id="UP000529310"/>
    </source>
</evidence>